<dbReference type="KEGG" id="run:DR864_13825"/>
<dbReference type="GO" id="GO:0016758">
    <property type="term" value="F:hexosyltransferase activity"/>
    <property type="evidence" value="ECO:0007669"/>
    <property type="project" value="UniProtKB-ARBA"/>
</dbReference>
<feature type="domain" description="Glycosyltransferase 2-like" evidence="1">
    <location>
        <begin position="9"/>
        <end position="123"/>
    </location>
</feature>
<dbReference type="PANTHER" id="PTHR22916">
    <property type="entry name" value="GLYCOSYLTRANSFERASE"/>
    <property type="match status" value="1"/>
</dbReference>
<dbReference type="Proteomes" id="UP000251993">
    <property type="component" value="Chromosome"/>
</dbReference>
<keyword evidence="2" id="KW-0808">Transferase</keyword>
<keyword evidence="3" id="KW-1185">Reference proteome</keyword>
<dbReference type="RefSeq" id="WP_114067533.1">
    <property type="nucleotide sequence ID" value="NZ_CP030850.1"/>
</dbReference>
<dbReference type="EMBL" id="CP030850">
    <property type="protein sequence ID" value="AXE18751.1"/>
    <property type="molecule type" value="Genomic_DNA"/>
</dbReference>
<accession>A0A344TJD0</accession>
<proteinExistence type="predicted"/>
<dbReference type="OrthoDB" id="9802649at2"/>
<organism evidence="2 3">
    <name type="scientific">Runella rosea</name>
    <dbReference type="NCBI Taxonomy" id="2259595"/>
    <lineage>
        <taxon>Bacteria</taxon>
        <taxon>Pseudomonadati</taxon>
        <taxon>Bacteroidota</taxon>
        <taxon>Cytophagia</taxon>
        <taxon>Cytophagales</taxon>
        <taxon>Spirosomataceae</taxon>
        <taxon>Runella</taxon>
    </lineage>
</organism>
<evidence type="ECO:0000313" key="2">
    <source>
        <dbReference type="EMBL" id="AXE18751.1"/>
    </source>
</evidence>
<evidence type="ECO:0000313" key="3">
    <source>
        <dbReference type="Proteomes" id="UP000251993"/>
    </source>
</evidence>
<dbReference type="InterPro" id="IPR029044">
    <property type="entry name" value="Nucleotide-diphossugar_trans"/>
</dbReference>
<protein>
    <submittedName>
        <fullName evidence="2">Glycosyltransferase family 2 protein</fullName>
    </submittedName>
</protein>
<reference evidence="2 3" key="1">
    <citation type="submission" date="2018-07" db="EMBL/GenBank/DDBJ databases">
        <title>Genome sequencing of Runella.</title>
        <authorList>
            <person name="Baek M.-G."/>
            <person name="Yi H."/>
        </authorList>
    </citation>
    <scope>NUCLEOTIDE SEQUENCE [LARGE SCALE GENOMIC DNA]</scope>
    <source>
        <strain evidence="2 3">HYN0085</strain>
    </source>
</reference>
<dbReference type="SUPFAM" id="SSF53448">
    <property type="entry name" value="Nucleotide-diphospho-sugar transferases"/>
    <property type="match status" value="1"/>
</dbReference>
<dbReference type="CDD" id="cd04196">
    <property type="entry name" value="GT_2_like_d"/>
    <property type="match status" value="1"/>
</dbReference>
<dbReference type="AlphaFoldDB" id="A0A344TJD0"/>
<dbReference type="Pfam" id="PF00535">
    <property type="entry name" value="Glycos_transf_2"/>
    <property type="match status" value="1"/>
</dbReference>
<evidence type="ECO:0000259" key="1">
    <source>
        <dbReference type="Pfam" id="PF00535"/>
    </source>
</evidence>
<dbReference type="PANTHER" id="PTHR22916:SF3">
    <property type="entry name" value="UDP-GLCNAC:BETAGAL BETA-1,3-N-ACETYLGLUCOSAMINYLTRANSFERASE-LIKE PROTEIN 1"/>
    <property type="match status" value="1"/>
</dbReference>
<name>A0A344TJD0_9BACT</name>
<sequence length="338" mass="38963">MSTNKSLISVALCTYNGERFLWEQLESLARQTQLPDELVVCDDCSTDHTVDLVHKFALTAPFKVRVFVNEQQVGVTKNFEKALIQCTGDILFLCDQDDVWHPEKVTRMAAFLTQNPSLNVVFSDALLINEQGEPFQTTFWDVVRLQPLQLQQWREGESIRVMLIGNRVAGCTMALRKSFLNQLLPFPLDIPDFLHDTWIAFVASVLEQIQFIPEPLVNYRQHAAQQVGTRPKNLAPLSLTQRLARPHQQKLIPYQQRQRELQTLYNHLQRVVPKGNKNLKIVEEKLHFLTVRANLSGNRVLRIIPVFKEWIRGSYHYFADQDTTPRGIFMTALGDVLE</sequence>
<gene>
    <name evidence="2" type="ORF">DR864_13825</name>
</gene>
<dbReference type="Gene3D" id="3.90.550.10">
    <property type="entry name" value="Spore Coat Polysaccharide Biosynthesis Protein SpsA, Chain A"/>
    <property type="match status" value="1"/>
</dbReference>
<dbReference type="InterPro" id="IPR001173">
    <property type="entry name" value="Glyco_trans_2-like"/>
</dbReference>